<evidence type="ECO:0000256" key="8">
    <source>
        <dbReference type="ARBA" id="ARBA00048733"/>
    </source>
</evidence>
<dbReference type="InterPro" id="IPR016101">
    <property type="entry name" value="CO_DH_a-bundle"/>
</dbReference>
<dbReference type="Proteomes" id="UP000032309">
    <property type="component" value="Unassembled WGS sequence"/>
</dbReference>
<keyword evidence="11" id="KW-1185">Reference proteome</keyword>
<dbReference type="EC" id="1.2.7.4" evidence="9"/>
<keyword evidence="7 9" id="KW-0411">Iron-sulfur</keyword>
<dbReference type="InterPro" id="IPR004137">
    <property type="entry name" value="HCP/CODH"/>
</dbReference>
<accession>A0ABQ0JX89</accession>
<dbReference type="NCBIfam" id="TIGR01702">
    <property type="entry name" value="CO_DH_cata"/>
    <property type="match status" value="1"/>
</dbReference>
<evidence type="ECO:0000256" key="3">
    <source>
        <dbReference type="ARBA" id="ARBA00022596"/>
    </source>
</evidence>
<evidence type="ECO:0000313" key="11">
    <source>
        <dbReference type="Proteomes" id="UP000032309"/>
    </source>
</evidence>
<keyword evidence="4 9" id="KW-0479">Metal-binding</keyword>
<name>A0ABQ0JX89_9BACT</name>
<dbReference type="SUPFAM" id="SSF56821">
    <property type="entry name" value="Prismane protein-like"/>
    <property type="match status" value="1"/>
</dbReference>
<dbReference type="PANTHER" id="PTHR30109:SF4">
    <property type="entry name" value="CARBON MONOXIDE DEHYDROGENASE"/>
    <property type="match status" value="1"/>
</dbReference>
<evidence type="ECO:0000256" key="6">
    <source>
        <dbReference type="ARBA" id="ARBA00023004"/>
    </source>
</evidence>
<dbReference type="InterPro" id="IPR011254">
    <property type="entry name" value="Prismane-like_sf"/>
</dbReference>
<proteinExistence type="predicted"/>
<organism evidence="10 11">
    <name type="scientific">Candidatus Brocadia sinica JPN1</name>
    <dbReference type="NCBI Taxonomy" id="1197129"/>
    <lineage>
        <taxon>Bacteria</taxon>
        <taxon>Pseudomonadati</taxon>
        <taxon>Planctomycetota</taxon>
        <taxon>Candidatus Brocadiia</taxon>
        <taxon>Candidatus Brocadiales</taxon>
        <taxon>Candidatus Brocadiaceae</taxon>
        <taxon>Candidatus Brocadia</taxon>
    </lineage>
</organism>
<evidence type="ECO:0000256" key="2">
    <source>
        <dbReference type="ARBA" id="ARBA00022485"/>
    </source>
</evidence>
<dbReference type="RefSeq" id="WP_082059126.1">
    <property type="nucleotide sequence ID" value="NZ_BAFN01000001.1"/>
</dbReference>
<keyword evidence="2 9" id="KW-0004">4Fe-4S</keyword>
<keyword evidence="5 9" id="KW-0560">Oxidoreductase</keyword>
<dbReference type="Gene3D" id="3.40.50.2030">
    <property type="match status" value="2"/>
</dbReference>
<comment type="caution">
    <text evidence="10">The sequence shown here is derived from an EMBL/GenBank/DDBJ whole genome shotgun (WGS) entry which is preliminary data.</text>
</comment>
<keyword evidence="6 9" id="KW-0408">Iron</keyword>
<dbReference type="InterPro" id="IPR010047">
    <property type="entry name" value="CODH"/>
</dbReference>
<dbReference type="PANTHER" id="PTHR30109">
    <property type="entry name" value="HYDROXYLAMINE REDUCTASE"/>
    <property type="match status" value="1"/>
</dbReference>
<evidence type="ECO:0000256" key="5">
    <source>
        <dbReference type="ARBA" id="ARBA00023002"/>
    </source>
</evidence>
<dbReference type="InterPro" id="IPR016099">
    <property type="entry name" value="Prismane-like_a/b-sand"/>
</dbReference>
<evidence type="ECO:0000256" key="7">
    <source>
        <dbReference type="ARBA" id="ARBA00023014"/>
    </source>
</evidence>
<dbReference type="Pfam" id="PF03063">
    <property type="entry name" value="Prismane"/>
    <property type="match status" value="1"/>
</dbReference>
<protein>
    <recommendedName>
        <fullName evidence="9">Carbon monoxide dehydrogenase</fullName>
        <ecNumber evidence="9">1.2.7.4</ecNumber>
    </recommendedName>
</protein>
<dbReference type="EMBL" id="BAFN01000001">
    <property type="protein sequence ID" value="GAN33306.1"/>
    <property type="molecule type" value="Genomic_DNA"/>
</dbReference>
<reference evidence="11" key="1">
    <citation type="journal article" date="2015" name="Genome Announc.">
        <title>Draft Genome Sequence of an Anaerobic Ammonium-Oxidizing Bacterium, "Candidatus Brocadia sinica".</title>
        <authorList>
            <person name="Oshiki M."/>
            <person name="Shinyako-Hata K."/>
            <person name="Satoh H."/>
            <person name="Okabe S."/>
        </authorList>
    </citation>
    <scope>NUCLEOTIDE SEQUENCE [LARGE SCALE GENOMIC DNA]</scope>
    <source>
        <strain evidence="11">JPN1</strain>
    </source>
</reference>
<dbReference type="Gene3D" id="1.20.1270.30">
    <property type="match status" value="1"/>
</dbReference>
<keyword evidence="3" id="KW-0533">Nickel</keyword>
<evidence type="ECO:0000256" key="4">
    <source>
        <dbReference type="ARBA" id="ARBA00022723"/>
    </source>
</evidence>
<evidence type="ECO:0000256" key="9">
    <source>
        <dbReference type="PIRNR" id="PIRNR005023"/>
    </source>
</evidence>
<gene>
    <name evidence="10" type="ORF">BROSI_A1823</name>
</gene>
<evidence type="ECO:0000313" key="10">
    <source>
        <dbReference type="EMBL" id="GAN33306.1"/>
    </source>
</evidence>
<dbReference type="PIRSF" id="PIRSF005023">
    <property type="entry name" value="CODH"/>
    <property type="match status" value="1"/>
</dbReference>
<evidence type="ECO:0000256" key="1">
    <source>
        <dbReference type="ARBA" id="ARBA00001966"/>
    </source>
</evidence>
<sequence length="654" mass="71040">MEEKQKTVDQVMLDRMKEMKVETMYDRYQAQLPQCGYGSLALCCRHCNYGPCNIDPFGKGPKKGICGADADTFAGRHFLRMSGAGTACHSDHGRAVAHLLVATARGEAPGYRIKDVDKLMMVAECFGVKTKDRKINEIAEEVGEMALMEFGKPYGTLLFLKRAPDARQKIWEKIGIAPRAIDREVCESFHRTGIGGDQDYKNLTKQAMRVALADGWGGSMIATELQDILFGTPKPVQGRSSMGVLKKDSVNVIVHGHEPQLAEAVVMASSDPEITRAVHATGAKGIVIAGLCCTANELLVRHGIPMAGHMTMQEPAISTGAVELMVVDIQCVMQAIVETAKHFHTKVVTTLSKAKITGAEHVEFSDEHALDAAKKILHMAIDNYKNRDNNKVFIPAGAEPNLVAGFSHETIKYMLGGRFRASYRPLNDNIINGRIRGVVGIAGCTSPRMGPGVQSYVNLAKELIAHDVLVVATGCAAGQCADGGLMLPELKDACGPGLREVCEAVGIPPVLHSGACVDNSRILIAVSEMAKEGGLGNDISDLPVAGVCLEWMSEKAIAIGQYFVASGVYTVFGMNTPVAGALGMQRLLTKELEEMVGARWDFEKDFEKIARMVMDHIEKKRDALGINVKKERKLYDMAERRALERECKPAPGHH</sequence>
<comment type="cofactor">
    <cofactor evidence="1">
        <name>[4Fe-4S] cluster</name>
        <dbReference type="ChEBI" id="CHEBI:49883"/>
    </cofactor>
</comment>
<comment type="catalytic activity">
    <reaction evidence="8 9">
        <text>CO + 2 oxidized [2Fe-2S]-[ferredoxin] + H2O = 2 reduced [2Fe-2S]-[ferredoxin] + CO2 + 2 H(+)</text>
        <dbReference type="Rhea" id="RHEA:21040"/>
        <dbReference type="Rhea" id="RHEA-COMP:10000"/>
        <dbReference type="Rhea" id="RHEA-COMP:10001"/>
        <dbReference type="ChEBI" id="CHEBI:15377"/>
        <dbReference type="ChEBI" id="CHEBI:15378"/>
        <dbReference type="ChEBI" id="CHEBI:16526"/>
        <dbReference type="ChEBI" id="CHEBI:17245"/>
        <dbReference type="ChEBI" id="CHEBI:33737"/>
        <dbReference type="ChEBI" id="CHEBI:33738"/>
        <dbReference type="EC" id="1.2.7.4"/>
    </reaction>
</comment>